<protein>
    <submittedName>
        <fullName evidence="1">Uncharacterized protein</fullName>
    </submittedName>
</protein>
<proteinExistence type="predicted"/>
<gene>
    <name evidence="1" type="ORF">B0G62_108111</name>
</gene>
<dbReference type="Proteomes" id="UP000237381">
    <property type="component" value="Unassembled WGS sequence"/>
</dbReference>
<keyword evidence="2" id="KW-1185">Reference proteome</keyword>
<dbReference type="AlphaFoldDB" id="A0A2S4M7N4"/>
<comment type="caution">
    <text evidence="1">The sequence shown here is derived from an EMBL/GenBank/DDBJ whole genome shotgun (WGS) entry which is preliminary data.</text>
</comment>
<reference evidence="1 2" key="1">
    <citation type="submission" date="2018-01" db="EMBL/GenBank/DDBJ databases">
        <title>Genomic Encyclopedia of Type Strains, Phase III (KMG-III): the genomes of soil and plant-associated and newly described type strains.</title>
        <authorList>
            <person name="Whitman W."/>
        </authorList>
    </citation>
    <scope>NUCLEOTIDE SEQUENCE [LARGE SCALE GENOMIC DNA]</scope>
    <source>
        <strain evidence="1 2">JCM 18070</strain>
    </source>
</reference>
<organism evidence="1 2">
    <name type="scientific">Paraburkholderia eburnea</name>
    <dbReference type="NCBI Taxonomy" id="1189126"/>
    <lineage>
        <taxon>Bacteria</taxon>
        <taxon>Pseudomonadati</taxon>
        <taxon>Pseudomonadota</taxon>
        <taxon>Betaproteobacteria</taxon>
        <taxon>Burkholderiales</taxon>
        <taxon>Burkholderiaceae</taxon>
        <taxon>Paraburkholderia</taxon>
    </lineage>
</organism>
<name>A0A2S4M7N4_9BURK</name>
<sequence length="53" mass="6143">MEVSVDTFNGWQTRASVESRPESRKSRYYMVPPFAYKEFSMAKLVYPAKGCCL</sequence>
<evidence type="ECO:0000313" key="1">
    <source>
        <dbReference type="EMBL" id="POR50619.1"/>
    </source>
</evidence>
<dbReference type="EMBL" id="PQGA01000008">
    <property type="protein sequence ID" value="POR50619.1"/>
    <property type="molecule type" value="Genomic_DNA"/>
</dbReference>
<evidence type="ECO:0000313" key="2">
    <source>
        <dbReference type="Proteomes" id="UP000237381"/>
    </source>
</evidence>
<accession>A0A2S4M7N4</accession>